<dbReference type="EMBL" id="JBIAXI010000033">
    <property type="protein sequence ID" value="MFF4778506.1"/>
    <property type="molecule type" value="Genomic_DNA"/>
</dbReference>
<dbReference type="GO" id="GO:0016787">
    <property type="term" value="F:hydrolase activity"/>
    <property type="evidence" value="ECO:0007669"/>
    <property type="project" value="UniProtKB-KW"/>
</dbReference>
<evidence type="ECO:0000259" key="5">
    <source>
        <dbReference type="Pfam" id="PF00561"/>
    </source>
</evidence>
<evidence type="ECO:0000256" key="3">
    <source>
        <dbReference type="SAM" id="MobiDB-lite"/>
    </source>
</evidence>
<dbReference type="InterPro" id="IPR002410">
    <property type="entry name" value="Peptidase_S33"/>
</dbReference>
<feature type="domain" description="AB hydrolase-1" evidence="5">
    <location>
        <begin position="137"/>
        <end position="399"/>
    </location>
</feature>
<dbReference type="PRINTS" id="PR00793">
    <property type="entry name" value="PROAMNOPTASE"/>
</dbReference>
<dbReference type="InterPro" id="IPR050266">
    <property type="entry name" value="AB_hydrolase_sf"/>
</dbReference>
<name>A0ABW6VHV5_MICFU</name>
<dbReference type="PANTHER" id="PTHR43798">
    <property type="entry name" value="MONOACYLGLYCEROL LIPASE"/>
    <property type="match status" value="1"/>
</dbReference>
<organism evidence="6 7">
    <name type="scientific">Microtetraspora fusca</name>
    <dbReference type="NCBI Taxonomy" id="1997"/>
    <lineage>
        <taxon>Bacteria</taxon>
        <taxon>Bacillati</taxon>
        <taxon>Actinomycetota</taxon>
        <taxon>Actinomycetes</taxon>
        <taxon>Streptosporangiales</taxon>
        <taxon>Streptosporangiaceae</taxon>
        <taxon>Microtetraspora</taxon>
    </lineage>
</organism>
<dbReference type="InterPro" id="IPR000073">
    <property type="entry name" value="AB_hydrolase_1"/>
</dbReference>
<dbReference type="SUPFAM" id="SSF53474">
    <property type="entry name" value="alpha/beta-Hydrolases"/>
    <property type="match status" value="1"/>
</dbReference>
<dbReference type="Gene3D" id="3.40.50.1820">
    <property type="entry name" value="alpha/beta hydrolase"/>
    <property type="match status" value="1"/>
</dbReference>
<feature type="transmembrane region" description="Helical" evidence="4">
    <location>
        <begin position="76"/>
        <end position="96"/>
    </location>
</feature>
<keyword evidence="2 6" id="KW-0378">Hydrolase</keyword>
<evidence type="ECO:0000313" key="6">
    <source>
        <dbReference type="EMBL" id="MFF4778506.1"/>
    </source>
</evidence>
<feature type="transmembrane region" description="Helical" evidence="4">
    <location>
        <begin position="12"/>
        <end position="37"/>
    </location>
</feature>
<reference evidence="6 7" key="1">
    <citation type="submission" date="2024-10" db="EMBL/GenBank/DDBJ databases">
        <title>The Natural Products Discovery Center: Release of the First 8490 Sequenced Strains for Exploring Actinobacteria Biosynthetic Diversity.</title>
        <authorList>
            <person name="Kalkreuter E."/>
            <person name="Kautsar S.A."/>
            <person name="Yang D."/>
            <person name="Bader C.D."/>
            <person name="Teijaro C.N."/>
            <person name="Fluegel L."/>
            <person name="Davis C.M."/>
            <person name="Simpson J.R."/>
            <person name="Lauterbach L."/>
            <person name="Steele A.D."/>
            <person name="Gui C."/>
            <person name="Meng S."/>
            <person name="Li G."/>
            <person name="Viehrig K."/>
            <person name="Ye F."/>
            <person name="Su P."/>
            <person name="Kiefer A.F."/>
            <person name="Nichols A."/>
            <person name="Cepeda A.J."/>
            <person name="Yan W."/>
            <person name="Fan B."/>
            <person name="Jiang Y."/>
            <person name="Adhikari A."/>
            <person name="Zheng C.-J."/>
            <person name="Schuster L."/>
            <person name="Cowan T.M."/>
            <person name="Smanski M.J."/>
            <person name="Chevrette M.G."/>
            <person name="De Carvalho L.P.S."/>
            <person name="Shen B."/>
        </authorList>
    </citation>
    <scope>NUCLEOTIDE SEQUENCE [LARGE SCALE GENOMIC DNA]</scope>
    <source>
        <strain evidence="6 7">NPDC001281</strain>
    </source>
</reference>
<dbReference type="Pfam" id="PF00561">
    <property type="entry name" value="Abhydrolase_1"/>
    <property type="match status" value="1"/>
</dbReference>
<keyword evidence="4" id="KW-1133">Transmembrane helix</keyword>
<dbReference type="Proteomes" id="UP001602119">
    <property type="component" value="Unassembled WGS sequence"/>
</dbReference>
<comment type="similarity">
    <text evidence="1">Belongs to the peptidase S33 family.</text>
</comment>
<dbReference type="PRINTS" id="PR00111">
    <property type="entry name" value="ABHYDROLASE"/>
</dbReference>
<keyword evidence="4" id="KW-0472">Membrane</keyword>
<keyword evidence="4" id="KW-0812">Transmembrane</keyword>
<dbReference type="PANTHER" id="PTHR43798:SF33">
    <property type="entry name" value="HYDROLASE, PUTATIVE (AFU_ORTHOLOGUE AFUA_2G14860)-RELATED"/>
    <property type="match status" value="1"/>
</dbReference>
<keyword evidence="7" id="KW-1185">Reference proteome</keyword>
<proteinExistence type="inferred from homology"/>
<gene>
    <name evidence="6" type="ORF">ACFY05_37355</name>
</gene>
<comment type="caution">
    <text evidence="6">The sequence shown here is derived from an EMBL/GenBank/DDBJ whole genome shotgun (WGS) entry which is preliminary data.</text>
</comment>
<protein>
    <submittedName>
        <fullName evidence="6">Alpha/beta fold hydrolase</fullName>
    </submittedName>
</protein>
<evidence type="ECO:0000313" key="7">
    <source>
        <dbReference type="Proteomes" id="UP001602119"/>
    </source>
</evidence>
<evidence type="ECO:0000256" key="1">
    <source>
        <dbReference type="ARBA" id="ARBA00010088"/>
    </source>
</evidence>
<accession>A0ABW6VHV5</accession>
<dbReference type="InterPro" id="IPR029058">
    <property type="entry name" value="AB_hydrolase_fold"/>
</dbReference>
<dbReference type="RefSeq" id="WP_387347060.1">
    <property type="nucleotide sequence ID" value="NZ_JBIAXI010000033.1"/>
</dbReference>
<feature type="transmembrane region" description="Helical" evidence="4">
    <location>
        <begin position="43"/>
        <end position="69"/>
    </location>
</feature>
<sequence>MTPVALLRRLGGAVVLVISLVAGLAAAVAGFFGAALVTGAVPALAAAMLAAFAATVFLLAWAAFALAAARRARRTALITAAALTVLLAVLTGVTVFRPMPGRDGPAAGSDVRYWNLPTGSRIAYSHVPASGAARPTPVVFLHGGPGTANDGVSPAGKALAADGFDVYAYDQLGAGRSSRLSDVTGYTVARQVADLDAIRSELGAEKIILVGQSWGGALAAHYMAAHPEHVAKAVLSSPGVLWYGAFAGRGTGELWDRLTPAQREHVEELASGPRMIALDLLAGINPDAAHALVGDREADARFRDMLSASLPATTCPGRPAVRMPANRPGFYVNLFTIQDAATLPDPRPRLRGVRVPTLIMRGECDYKTWEVTYDYRRTLPESSLVYVPGAGHAIAMDRPETFLATLRGYLLDRPLPLPEYTGSRPPGGGRTPLRRTG</sequence>
<feature type="region of interest" description="Disordered" evidence="3">
    <location>
        <begin position="417"/>
        <end position="437"/>
    </location>
</feature>
<evidence type="ECO:0000256" key="4">
    <source>
        <dbReference type="SAM" id="Phobius"/>
    </source>
</evidence>
<evidence type="ECO:0000256" key="2">
    <source>
        <dbReference type="ARBA" id="ARBA00022801"/>
    </source>
</evidence>